<comment type="similarity">
    <text evidence="3 13">Belongs to the TPP enzyme family.</text>
</comment>
<evidence type="ECO:0000259" key="16">
    <source>
        <dbReference type="Pfam" id="PF02776"/>
    </source>
</evidence>
<dbReference type="GO" id="GO:0009099">
    <property type="term" value="P:L-valine biosynthetic process"/>
    <property type="evidence" value="ECO:0007669"/>
    <property type="project" value="UniProtKB-UniPathway"/>
</dbReference>
<dbReference type="InterPro" id="IPR045229">
    <property type="entry name" value="TPP_enz"/>
</dbReference>
<dbReference type="FunFam" id="3.40.50.970:FF:000007">
    <property type="entry name" value="Acetolactate synthase"/>
    <property type="match status" value="1"/>
</dbReference>
<comment type="cofactor">
    <cofactor evidence="13">
        <name>Mg(2+)</name>
        <dbReference type="ChEBI" id="CHEBI:18420"/>
    </cofactor>
    <text evidence="13">Binds 1 Mg(2+) ion per subunit.</text>
</comment>
<dbReference type="EMBL" id="MT630657">
    <property type="protein sequence ID" value="QNO41693.1"/>
    <property type="molecule type" value="Genomic_DNA"/>
</dbReference>
<dbReference type="GO" id="GO:0030976">
    <property type="term" value="F:thiamine pyrophosphate binding"/>
    <property type="evidence" value="ECO:0007669"/>
    <property type="project" value="UniProtKB-UniRule"/>
</dbReference>
<keyword evidence="8" id="KW-0274">FAD</keyword>
<comment type="catalytic activity">
    <reaction evidence="12 13">
        <text>2 pyruvate + H(+) = (2S)-2-acetolactate + CO2</text>
        <dbReference type="Rhea" id="RHEA:25249"/>
        <dbReference type="ChEBI" id="CHEBI:15361"/>
        <dbReference type="ChEBI" id="CHEBI:15378"/>
        <dbReference type="ChEBI" id="CHEBI:16526"/>
        <dbReference type="ChEBI" id="CHEBI:58476"/>
        <dbReference type="EC" id="2.2.1.6"/>
    </reaction>
</comment>
<evidence type="ECO:0000256" key="12">
    <source>
        <dbReference type="ARBA" id="ARBA00048670"/>
    </source>
</evidence>
<evidence type="ECO:0000256" key="2">
    <source>
        <dbReference type="ARBA" id="ARBA00005025"/>
    </source>
</evidence>
<feature type="domain" description="Thiamine pyrophosphate enzyme central" evidence="14">
    <location>
        <begin position="204"/>
        <end position="338"/>
    </location>
</feature>
<name>A0A7G9Y109_9EURY</name>
<dbReference type="UniPathway" id="UPA00049">
    <property type="reaction ID" value="UER00059"/>
</dbReference>
<dbReference type="InterPro" id="IPR012000">
    <property type="entry name" value="Thiamin_PyroP_enz_cen_dom"/>
</dbReference>
<sequence>MHIGEKEMAKVKLSGAEIVVEELKDEGAEVAFGIPGGVLLDLYDTLYKDDALRHILMRHEQCAAHAADGYARVSGKTGVCIATSGPGATNLVTGLANANMDSAPVVALTGQVVTSAIGTNAFQEASTFTITMPVTKHNFLVKRTKDLPTVIHNAFYVANTGRKGVVLIDLPKDVLAGKATVNLHPKETFAGYKPNIKPNQVQTKKAAEVLANAERPLILAGGGIISAEATEELRQLVELLGTGVVTTLMGKGAISEYHPFCLGMAGMHGHLCANRAINECDALLALGTRFSDRLTGWLLDQFAPDATVIHVDIDAAEINKNMPVDIPIVGDVKLALSDMIKWLEKKKKLGDKSVWLQRIKEMHSACEECIHDVHRAGTSISDSVIKEISLILDGDAIVTTEVGQCQMFAAHYYMTREPRTFISSGGLGTMGFGFPAAIGAKVAAPDKKVVDIAGDGSFLMTCQDLATCVENDIPVVVCILDNRYLGMVRQWQELFYDKKYAHTGLGLTPDFVKLAEAFGCYGERVEKPEDIKDAFNNAFESGKPSVIDVIVGKDDKILPMIPPGGGVIGMIGTERCKHI</sequence>
<dbReference type="InterPro" id="IPR012001">
    <property type="entry name" value="Thiamin_PyroP_enz_TPP-bd_dom"/>
</dbReference>
<dbReference type="Gene3D" id="3.40.50.970">
    <property type="match status" value="2"/>
</dbReference>
<protein>
    <recommendedName>
        <fullName evidence="13">Acetolactate synthase</fullName>
        <ecNumber evidence="13">2.2.1.6</ecNumber>
    </recommendedName>
</protein>
<evidence type="ECO:0000256" key="1">
    <source>
        <dbReference type="ARBA" id="ARBA00004974"/>
    </source>
</evidence>
<dbReference type="GO" id="GO:0009097">
    <property type="term" value="P:isoleucine biosynthetic process"/>
    <property type="evidence" value="ECO:0007669"/>
    <property type="project" value="UniProtKB-UniPathway"/>
</dbReference>
<keyword evidence="17" id="KW-0378">Hydrolase</keyword>
<dbReference type="InterPro" id="IPR011766">
    <property type="entry name" value="TPP_enzyme_TPP-bd"/>
</dbReference>
<feature type="domain" description="Thiamine pyrophosphate enzyme N-terminal TPP-binding" evidence="16">
    <location>
        <begin position="14"/>
        <end position="125"/>
    </location>
</feature>
<evidence type="ECO:0000256" key="9">
    <source>
        <dbReference type="ARBA" id="ARBA00022842"/>
    </source>
</evidence>
<dbReference type="SUPFAM" id="SSF52467">
    <property type="entry name" value="DHS-like NAD/FAD-binding domain"/>
    <property type="match status" value="1"/>
</dbReference>
<evidence type="ECO:0000256" key="7">
    <source>
        <dbReference type="ARBA" id="ARBA00022723"/>
    </source>
</evidence>
<dbReference type="PROSITE" id="PS00187">
    <property type="entry name" value="TPP_ENZYMES"/>
    <property type="match status" value="1"/>
</dbReference>
<evidence type="ECO:0000256" key="3">
    <source>
        <dbReference type="ARBA" id="ARBA00007812"/>
    </source>
</evidence>
<keyword evidence="11 13" id="KW-0100">Branched-chain amino acid biosynthesis</keyword>
<keyword evidence="7 13" id="KW-0479">Metal-binding</keyword>
<evidence type="ECO:0000256" key="11">
    <source>
        <dbReference type="ARBA" id="ARBA00023304"/>
    </source>
</evidence>
<dbReference type="GO" id="GO:0000287">
    <property type="term" value="F:magnesium ion binding"/>
    <property type="evidence" value="ECO:0007669"/>
    <property type="project" value="UniProtKB-UniRule"/>
</dbReference>
<evidence type="ECO:0000259" key="15">
    <source>
        <dbReference type="Pfam" id="PF02775"/>
    </source>
</evidence>
<dbReference type="Gene3D" id="3.40.50.1220">
    <property type="entry name" value="TPP-binding domain"/>
    <property type="match status" value="1"/>
</dbReference>
<dbReference type="GO" id="GO:0050660">
    <property type="term" value="F:flavin adenine dinucleotide binding"/>
    <property type="evidence" value="ECO:0007669"/>
    <property type="project" value="InterPro"/>
</dbReference>
<keyword evidence="10 13" id="KW-0786">Thiamine pyrophosphate</keyword>
<evidence type="ECO:0000256" key="4">
    <source>
        <dbReference type="ARBA" id="ARBA00022605"/>
    </source>
</evidence>
<comment type="pathway">
    <text evidence="2 13">Amino-acid biosynthesis; L-valine biosynthesis; L-valine from pyruvate: step 1/4.</text>
</comment>
<dbReference type="InterPro" id="IPR000399">
    <property type="entry name" value="TPP-bd_CS"/>
</dbReference>
<dbReference type="GO" id="GO:0005948">
    <property type="term" value="C:acetolactate synthase complex"/>
    <property type="evidence" value="ECO:0007669"/>
    <property type="project" value="TreeGrafter"/>
</dbReference>
<comment type="pathway">
    <text evidence="1 13">Amino-acid biosynthesis; L-isoleucine biosynthesis; L-isoleucine from 2-oxobutanoate: step 1/4.</text>
</comment>
<dbReference type="PANTHER" id="PTHR18968:SF13">
    <property type="entry name" value="ACETOLACTATE SYNTHASE CATALYTIC SUBUNIT, MITOCHONDRIAL"/>
    <property type="match status" value="1"/>
</dbReference>
<dbReference type="EC" id="2.2.1.6" evidence="13"/>
<dbReference type="NCBIfam" id="TIGR00118">
    <property type="entry name" value="acolac_lg"/>
    <property type="match status" value="1"/>
</dbReference>
<dbReference type="GO" id="GO:0044272">
    <property type="term" value="P:sulfur compound biosynthetic process"/>
    <property type="evidence" value="ECO:0007669"/>
    <property type="project" value="UniProtKB-ARBA"/>
</dbReference>
<dbReference type="Pfam" id="PF02776">
    <property type="entry name" value="TPP_enzyme_N"/>
    <property type="match status" value="1"/>
</dbReference>
<dbReference type="InterPro" id="IPR029035">
    <property type="entry name" value="DHS-like_NAD/FAD-binding_dom"/>
</dbReference>
<gene>
    <name evidence="17" type="primary">iolD</name>
    <name evidence="17" type="ORF">KBHNNLIF_00004</name>
</gene>
<dbReference type="FunFam" id="3.40.50.970:FF:000016">
    <property type="entry name" value="Acetolactate synthase"/>
    <property type="match status" value="1"/>
</dbReference>
<evidence type="ECO:0000256" key="6">
    <source>
        <dbReference type="ARBA" id="ARBA00022679"/>
    </source>
</evidence>
<evidence type="ECO:0000256" key="8">
    <source>
        <dbReference type="ARBA" id="ARBA00022827"/>
    </source>
</evidence>
<dbReference type="Pfam" id="PF02775">
    <property type="entry name" value="TPP_enzyme_C"/>
    <property type="match status" value="1"/>
</dbReference>
<proteinExistence type="inferred from homology"/>
<dbReference type="InterPro" id="IPR029061">
    <property type="entry name" value="THDP-binding"/>
</dbReference>
<evidence type="ECO:0000256" key="13">
    <source>
        <dbReference type="RuleBase" id="RU003591"/>
    </source>
</evidence>
<keyword evidence="4 13" id="KW-0028">Amino-acid biosynthesis</keyword>
<dbReference type="Pfam" id="PF00205">
    <property type="entry name" value="TPP_enzyme_M"/>
    <property type="match status" value="1"/>
</dbReference>
<evidence type="ECO:0000256" key="5">
    <source>
        <dbReference type="ARBA" id="ARBA00022630"/>
    </source>
</evidence>
<dbReference type="GO" id="GO:0016787">
    <property type="term" value="F:hydrolase activity"/>
    <property type="evidence" value="ECO:0007669"/>
    <property type="project" value="UniProtKB-KW"/>
</dbReference>
<accession>A0A7G9Y109</accession>
<organism evidence="17">
    <name type="scientific">Candidatus Methanogaster sp. ANME-2c ERB4</name>
    <dbReference type="NCBI Taxonomy" id="2759911"/>
    <lineage>
        <taxon>Archaea</taxon>
        <taxon>Methanobacteriati</taxon>
        <taxon>Methanobacteriota</taxon>
        <taxon>Stenosarchaea group</taxon>
        <taxon>Methanomicrobia</taxon>
        <taxon>Methanosarcinales</taxon>
        <taxon>ANME-2 cluster</taxon>
        <taxon>Candidatus Methanogasteraceae</taxon>
        <taxon>Candidatus Methanogaster</taxon>
    </lineage>
</organism>
<dbReference type="PANTHER" id="PTHR18968">
    <property type="entry name" value="THIAMINE PYROPHOSPHATE ENZYMES"/>
    <property type="match status" value="1"/>
</dbReference>
<dbReference type="FunFam" id="3.40.50.1220:FF:000008">
    <property type="entry name" value="Acetolactate synthase"/>
    <property type="match status" value="1"/>
</dbReference>
<evidence type="ECO:0000313" key="17">
    <source>
        <dbReference type="EMBL" id="QNO41693.1"/>
    </source>
</evidence>
<dbReference type="UniPathway" id="UPA00047">
    <property type="reaction ID" value="UER00055"/>
</dbReference>
<keyword evidence="5" id="KW-0285">Flavoprotein</keyword>
<dbReference type="InterPro" id="IPR012846">
    <property type="entry name" value="Acetolactate_synth_lsu"/>
</dbReference>
<dbReference type="SUPFAM" id="SSF52518">
    <property type="entry name" value="Thiamin diphosphate-binding fold (THDP-binding)"/>
    <property type="match status" value="2"/>
</dbReference>
<evidence type="ECO:0000256" key="10">
    <source>
        <dbReference type="ARBA" id="ARBA00023052"/>
    </source>
</evidence>
<dbReference type="CDD" id="cd02015">
    <property type="entry name" value="TPP_AHAS"/>
    <property type="match status" value="1"/>
</dbReference>
<dbReference type="AlphaFoldDB" id="A0A7G9Y109"/>
<reference evidence="17" key="1">
    <citation type="submission" date="2020-06" db="EMBL/GenBank/DDBJ databases">
        <title>Unique genomic features of the anaerobic methanotrophic archaea.</title>
        <authorList>
            <person name="Chadwick G.L."/>
            <person name="Skennerton C.T."/>
            <person name="Laso-Perez R."/>
            <person name="Leu A.O."/>
            <person name="Speth D.R."/>
            <person name="Yu H."/>
            <person name="Morgan-Lang C."/>
            <person name="Hatzenpichler R."/>
            <person name="Goudeau D."/>
            <person name="Malmstrom R."/>
            <person name="Brazelton W.J."/>
            <person name="Woyke T."/>
            <person name="Hallam S.J."/>
            <person name="Tyson G.W."/>
            <person name="Wegener G."/>
            <person name="Boetius A."/>
            <person name="Orphan V."/>
        </authorList>
    </citation>
    <scope>NUCLEOTIDE SEQUENCE</scope>
</reference>
<comment type="cofactor">
    <cofactor evidence="13">
        <name>thiamine diphosphate</name>
        <dbReference type="ChEBI" id="CHEBI:58937"/>
    </cofactor>
    <text evidence="13">Binds 1 thiamine pyrophosphate per subunit.</text>
</comment>
<dbReference type="GO" id="GO:0003984">
    <property type="term" value="F:acetolactate synthase activity"/>
    <property type="evidence" value="ECO:0007669"/>
    <property type="project" value="UniProtKB-EC"/>
</dbReference>
<evidence type="ECO:0000259" key="14">
    <source>
        <dbReference type="Pfam" id="PF00205"/>
    </source>
</evidence>
<dbReference type="CDD" id="cd07035">
    <property type="entry name" value="TPP_PYR_POX_like"/>
    <property type="match status" value="1"/>
</dbReference>
<feature type="domain" description="Thiamine pyrophosphate enzyme TPP-binding" evidence="15">
    <location>
        <begin position="402"/>
        <end position="549"/>
    </location>
</feature>
<dbReference type="InterPro" id="IPR039368">
    <property type="entry name" value="AHAS_TPP"/>
</dbReference>
<keyword evidence="9 13" id="KW-0460">Magnesium</keyword>
<keyword evidence="6 13" id="KW-0808">Transferase</keyword>